<name>A0A4Q0T405_9BACT</name>
<dbReference type="PANTHER" id="PTHR10434">
    <property type="entry name" value="1-ACYL-SN-GLYCEROL-3-PHOSPHATE ACYLTRANSFERASE"/>
    <property type="match status" value="1"/>
</dbReference>
<protein>
    <submittedName>
        <fullName evidence="6">1-acyl-sn-glycerol-3-phosphate acyltransferase</fullName>
    </submittedName>
</protein>
<dbReference type="InterPro" id="IPR002123">
    <property type="entry name" value="Plipid/glycerol_acylTrfase"/>
</dbReference>
<keyword evidence="4" id="KW-0812">Transmembrane</keyword>
<sequence>MSTTAPPLPKRKTAPIALRTLTYLVLMPLIAASTAFFGCISLVCGLWDKSGRQQHAIARIWARSLLWISFSPVTLIDQHHLRAHPVAVYASNHLSYMDTPVLFARLPFQFRILAKQSLWKLPFVGWYLNRSGQVPVDQKSGRSAIAGLLRGVATLKAGLPLVLFPEGGRSEEGTLQTMLPGCAFMAIKAQVPLVPVALIGTYELLPIHTYHLTPRPLKVVIGEPLSTLGLSTRDAEALTEKLRDSIAKMYAQHALPSL</sequence>
<dbReference type="Proteomes" id="UP000289437">
    <property type="component" value="Unassembled WGS sequence"/>
</dbReference>
<evidence type="ECO:0000256" key="2">
    <source>
        <dbReference type="ARBA" id="ARBA00022679"/>
    </source>
</evidence>
<dbReference type="RefSeq" id="WP_128912449.1">
    <property type="nucleotide sequence ID" value="NZ_RDSM01000001.1"/>
</dbReference>
<dbReference type="CDD" id="cd07989">
    <property type="entry name" value="LPLAT_AGPAT-like"/>
    <property type="match status" value="1"/>
</dbReference>
<evidence type="ECO:0000259" key="5">
    <source>
        <dbReference type="SMART" id="SM00563"/>
    </source>
</evidence>
<evidence type="ECO:0000313" key="7">
    <source>
        <dbReference type="Proteomes" id="UP000289437"/>
    </source>
</evidence>
<gene>
    <name evidence="6" type="ORF">GRAN_1765</name>
</gene>
<comment type="pathway">
    <text evidence="1">Lipid metabolism.</text>
</comment>
<keyword evidence="4" id="KW-0472">Membrane</keyword>
<accession>A0A4Q0T405</accession>
<evidence type="ECO:0000313" key="6">
    <source>
        <dbReference type="EMBL" id="RXH58455.1"/>
    </source>
</evidence>
<dbReference type="SMART" id="SM00563">
    <property type="entry name" value="PlsC"/>
    <property type="match status" value="1"/>
</dbReference>
<dbReference type="GO" id="GO:0003841">
    <property type="term" value="F:1-acylglycerol-3-phosphate O-acyltransferase activity"/>
    <property type="evidence" value="ECO:0007669"/>
    <property type="project" value="TreeGrafter"/>
</dbReference>
<dbReference type="Pfam" id="PF01553">
    <property type="entry name" value="Acyltransferase"/>
    <property type="match status" value="1"/>
</dbReference>
<dbReference type="SUPFAM" id="SSF69593">
    <property type="entry name" value="Glycerol-3-phosphate (1)-acyltransferase"/>
    <property type="match status" value="1"/>
</dbReference>
<keyword evidence="4" id="KW-1133">Transmembrane helix</keyword>
<evidence type="ECO:0000256" key="1">
    <source>
        <dbReference type="ARBA" id="ARBA00005189"/>
    </source>
</evidence>
<proteinExistence type="predicted"/>
<dbReference type="GO" id="GO:0006654">
    <property type="term" value="P:phosphatidic acid biosynthetic process"/>
    <property type="evidence" value="ECO:0007669"/>
    <property type="project" value="TreeGrafter"/>
</dbReference>
<comment type="caution">
    <text evidence="6">The sequence shown here is derived from an EMBL/GenBank/DDBJ whole genome shotgun (WGS) entry which is preliminary data.</text>
</comment>
<evidence type="ECO:0000256" key="3">
    <source>
        <dbReference type="ARBA" id="ARBA00023315"/>
    </source>
</evidence>
<organism evidence="6 7">
    <name type="scientific">Granulicella sibirica</name>
    <dbReference type="NCBI Taxonomy" id="2479048"/>
    <lineage>
        <taxon>Bacteria</taxon>
        <taxon>Pseudomonadati</taxon>
        <taxon>Acidobacteriota</taxon>
        <taxon>Terriglobia</taxon>
        <taxon>Terriglobales</taxon>
        <taxon>Acidobacteriaceae</taxon>
        <taxon>Granulicella</taxon>
    </lineage>
</organism>
<keyword evidence="2 6" id="KW-0808">Transferase</keyword>
<evidence type="ECO:0000256" key="4">
    <source>
        <dbReference type="SAM" id="Phobius"/>
    </source>
</evidence>
<dbReference type="OrthoDB" id="9803035at2"/>
<keyword evidence="7" id="KW-1185">Reference proteome</keyword>
<reference evidence="6 7" key="1">
    <citation type="submission" date="2018-11" db="EMBL/GenBank/DDBJ databases">
        <authorList>
            <person name="Mardanov A.V."/>
            <person name="Ravin N.V."/>
            <person name="Dedysh S.N."/>
        </authorList>
    </citation>
    <scope>NUCLEOTIDE SEQUENCE [LARGE SCALE GENOMIC DNA]</scope>
    <source>
        <strain evidence="6 7">AF10</strain>
    </source>
</reference>
<feature type="transmembrane region" description="Helical" evidence="4">
    <location>
        <begin position="20"/>
        <end position="47"/>
    </location>
</feature>
<dbReference type="AlphaFoldDB" id="A0A4Q0T405"/>
<feature type="domain" description="Phospholipid/glycerol acyltransferase" evidence="5">
    <location>
        <begin position="87"/>
        <end position="201"/>
    </location>
</feature>
<dbReference type="PANTHER" id="PTHR10434:SF66">
    <property type="entry name" value="PHOSPHOLIPID_GLYCEROL ACYLTRANSFERASE DOMAIN-CONTAINING PROTEIN"/>
    <property type="match status" value="1"/>
</dbReference>
<reference evidence="7" key="2">
    <citation type="submission" date="2019-02" db="EMBL/GenBank/DDBJ databases">
        <title>Granulicella sibirica sp. nov., a psychrotolerant acidobacterium isolated from an organic soil layer in forested tundra, West Siberia.</title>
        <authorList>
            <person name="Oshkin I.Y."/>
            <person name="Kulichevskaya I.S."/>
            <person name="Rijpstra W.I.C."/>
            <person name="Sinninghe Damste J.S."/>
            <person name="Rakitin A.L."/>
            <person name="Ravin N.V."/>
            <person name="Dedysh S.N."/>
        </authorList>
    </citation>
    <scope>NUCLEOTIDE SEQUENCE [LARGE SCALE GENOMIC DNA]</scope>
    <source>
        <strain evidence="7">AF10</strain>
    </source>
</reference>
<dbReference type="EMBL" id="RDSM01000001">
    <property type="protein sequence ID" value="RXH58455.1"/>
    <property type="molecule type" value="Genomic_DNA"/>
</dbReference>
<keyword evidence="3 6" id="KW-0012">Acyltransferase</keyword>